<evidence type="ECO:0000313" key="3">
    <source>
        <dbReference type="Proteomes" id="UP001208689"/>
    </source>
</evidence>
<proteinExistence type="predicted"/>
<feature type="region of interest" description="Disordered" evidence="1">
    <location>
        <begin position="129"/>
        <end position="150"/>
    </location>
</feature>
<organism evidence="2 3">
    <name type="scientific">Candidatus Lokiarchaeum ossiferum</name>
    <dbReference type="NCBI Taxonomy" id="2951803"/>
    <lineage>
        <taxon>Archaea</taxon>
        <taxon>Promethearchaeati</taxon>
        <taxon>Promethearchaeota</taxon>
        <taxon>Promethearchaeia</taxon>
        <taxon>Promethearchaeales</taxon>
        <taxon>Promethearchaeaceae</taxon>
        <taxon>Candidatus Lokiarchaeum</taxon>
    </lineage>
</organism>
<evidence type="ECO:0000256" key="1">
    <source>
        <dbReference type="SAM" id="MobiDB-lite"/>
    </source>
</evidence>
<name>A0ABY6HNY6_9ARCH</name>
<evidence type="ECO:0008006" key="4">
    <source>
        <dbReference type="Google" id="ProtNLM"/>
    </source>
</evidence>
<dbReference type="EMBL" id="CP104013">
    <property type="protein sequence ID" value="UYP45240.1"/>
    <property type="molecule type" value="Genomic_DNA"/>
</dbReference>
<reference evidence="2" key="1">
    <citation type="submission" date="2022-09" db="EMBL/GenBank/DDBJ databases">
        <title>Actin cytoskeleton and complex cell architecture in an #Asgard archaeon.</title>
        <authorList>
            <person name="Ponce Toledo R.I."/>
            <person name="Schleper C."/>
            <person name="Rodrigues Oliveira T."/>
            <person name="Wollweber F."/>
            <person name="Xu J."/>
            <person name="Rittmann S."/>
            <person name="Klingl A."/>
            <person name="Pilhofer M."/>
        </authorList>
    </citation>
    <scope>NUCLEOTIDE SEQUENCE</scope>
    <source>
        <strain evidence="2">B-35</strain>
    </source>
</reference>
<accession>A0ABY6HNY6</accession>
<keyword evidence="3" id="KW-1185">Reference proteome</keyword>
<gene>
    <name evidence="2" type="ORF">NEF87_001525</name>
</gene>
<sequence>MDKNWSRNFSYIQINSVILLITVYNSQVKKMENNNNQSTQYIQFEYKAQEAKKKTKIQQSSIEEQYYNLPLKERIKIRNKRIKQKLKEKSQEIGEKAKIKSKQLKIKSQEISEKVREKNRQLNHKIQKKIDEHKSHQNQRNNRARVQPNAQVNIPNSIPTKFCPECGHKVSFSGKFCPSCGSTQ</sequence>
<dbReference type="Proteomes" id="UP001208689">
    <property type="component" value="Chromosome"/>
</dbReference>
<evidence type="ECO:0000313" key="2">
    <source>
        <dbReference type="EMBL" id="UYP45240.1"/>
    </source>
</evidence>
<protein>
    <recommendedName>
        <fullName evidence="4">Zinc-ribbon domain-containing protein</fullName>
    </recommendedName>
</protein>